<accession>A0A8B6HAN2</accession>
<comment type="caution">
    <text evidence="1">The sequence shown here is derived from an EMBL/GenBank/DDBJ whole genome shotgun (WGS) entry which is preliminary data.</text>
</comment>
<dbReference type="EMBL" id="UYJE01009712">
    <property type="protein sequence ID" value="VDI76029.1"/>
    <property type="molecule type" value="Genomic_DNA"/>
</dbReference>
<reference evidence="1" key="1">
    <citation type="submission" date="2018-11" db="EMBL/GenBank/DDBJ databases">
        <authorList>
            <person name="Alioto T."/>
            <person name="Alioto T."/>
        </authorList>
    </citation>
    <scope>NUCLEOTIDE SEQUENCE</scope>
</reference>
<dbReference type="AlphaFoldDB" id="A0A8B6HAN2"/>
<name>A0A8B6HAN2_MYTGA</name>
<evidence type="ECO:0000313" key="2">
    <source>
        <dbReference type="Proteomes" id="UP000596742"/>
    </source>
</evidence>
<proteinExistence type="predicted"/>
<keyword evidence="2" id="KW-1185">Reference proteome</keyword>
<organism evidence="1 2">
    <name type="scientific">Mytilus galloprovincialis</name>
    <name type="common">Mediterranean mussel</name>
    <dbReference type="NCBI Taxonomy" id="29158"/>
    <lineage>
        <taxon>Eukaryota</taxon>
        <taxon>Metazoa</taxon>
        <taxon>Spiralia</taxon>
        <taxon>Lophotrochozoa</taxon>
        <taxon>Mollusca</taxon>
        <taxon>Bivalvia</taxon>
        <taxon>Autobranchia</taxon>
        <taxon>Pteriomorphia</taxon>
        <taxon>Mytilida</taxon>
        <taxon>Mytiloidea</taxon>
        <taxon>Mytilidae</taxon>
        <taxon>Mytilinae</taxon>
        <taxon>Mytilus</taxon>
    </lineage>
</organism>
<evidence type="ECO:0000313" key="1">
    <source>
        <dbReference type="EMBL" id="VDI76029.1"/>
    </source>
</evidence>
<dbReference type="Proteomes" id="UP000596742">
    <property type="component" value="Unassembled WGS sequence"/>
</dbReference>
<gene>
    <name evidence="1" type="ORF">MGAL_10B024151</name>
</gene>
<protein>
    <submittedName>
        <fullName evidence="1">Uncharacterized protein</fullName>
    </submittedName>
</protein>
<sequence>MRIVIIHTFAFISPGPVSRNLREGKTIRISLLKEAVRKLEGTRINKRSSESACNNAKRRKVSDIYVLQHNTIQEVILLSYGQDSDVLSLCDARFLFNYIRPKDYELSPSDNMVYLFTDSKLIAKKLISLLSTEALFTNIKQKEQDISPIHIKEFLDGLLDEGKRSSVVSQFKEFFEAVLFKYGSIAIILQLCRPLTGNISNPNIKQVDDILLTGKLSAYLESSFEEESYMEKTDIRENGAYFVHKDYDYLEMKNINDITKFIGVKVNVDKFVRTMFDTLVTDTARIEDIFADRRFD</sequence>